<comment type="subcellular location">
    <subcellularLocation>
        <location evidence="1">Membrane</location>
        <topology evidence="1">Multi-pass membrane protein</topology>
    </subcellularLocation>
</comment>
<keyword evidence="7 12" id="KW-1133">Transmembrane helix</keyword>
<gene>
    <name evidence="14" type="ORF">DTER00134_LOCUS8008</name>
</gene>
<dbReference type="CDD" id="cd15241">
    <property type="entry name" value="7tm_ChRs"/>
    <property type="match status" value="1"/>
</dbReference>
<feature type="transmembrane region" description="Helical" evidence="12">
    <location>
        <begin position="176"/>
        <end position="194"/>
    </location>
</feature>
<dbReference type="InterPro" id="IPR001425">
    <property type="entry name" value="Arc/bac/fun_rhodopsins"/>
</dbReference>
<feature type="region of interest" description="Disordered" evidence="11">
    <location>
        <begin position="28"/>
        <end position="51"/>
    </location>
</feature>
<dbReference type="GO" id="GO:0007602">
    <property type="term" value="P:phototransduction"/>
    <property type="evidence" value="ECO:0007669"/>
    <property type="project" value="UniProtKB-KW"/>
</dbReference>
<dbReference type="EMBL" id="HBIP01013916">
    <property type="protein sequence ID" value="CAE0492935.1"/>
    <property type="molecule type" value="Transcribed_RNA"/>
</dbReference>
<feature type="transmembrane region" description="Helical" evidence="12">
    <location>
        <begin position="206"/>
        <end position="224"/>
    </location>
</feature>
<evidence type="ECO:0000256" key="8">
    <source>
        <dbReference type="ARBA" id="ARBA00022991"/>
    </source>
</evidence>
<organism evidence="14">
    <name type="scientific">Dunaliella tertiolecta</name>
    <name type="common">Green alga</name>
    <dbReference type="NCBI Taxonomy" id="3047"/>
    <lineage>
        <taxon>Eukaryota</taxon>
        <taxon>Viridiplantae</taxon>
        <taxon>Chlorophyta</taxon>
        <taxon>core chlorophytes</taxon>
        <taxon>Chlorophyceae</taxon>
        <taxon>CS clade</taxon>
        <taxon>Chlamydomonadales</taxon>
        <taxon>Dunaliellaceae</taxon>
        <taxon>Dunaliella</taxon>
    </lineage>
</organism>
<evidence type="ECO:0000256" key="5">
    <source>
        <dbReference type="ARBA" id="ARBA00022692"/>
    </source>
</evidence>
<dbReference type="SUPFAM" id="SSF81321">
    <property type="entry name" value="Family A G protein-coupled receptor-like"/>
    <property type="match status" value="1"/>
</dbReference>
<dbReference type="GO" id="GO:0005886">
    <property type="term" value="C:plasma membrane"/>
    <property type="evidence" value="ECO:0007669"/>
    <property type="project" value="TreeGrafter"/>
</dbReference>
<dbReference type="PRINTS" id="PR00251">
    <property type="entry name" value="BACTRLOPSIN"/>
</dbReference>
<keyword evidence="4" id="KW-0716">Sensory transduction</keyword>
<evidence type="ECO:0000256" key="11">
    <source>
        <dbReference type="SAM" id="MobiDB-lite"/>
    </source>
</evidence>
<keyword evidence="8" id="KW-0157">Chromophore</keyword>
<keyword evidence="13" id="KW-0732">Signal</keyword>
<feature type="transmembrane region" description="Helical" evidence="12">
    <location>
        <begin position="230"/>
        <end position="248"/>
    </location>
</feature>
<evidence type="ECO:0000256" key="4">
    <source>
        <dbReference type="ARBA" id="ARBA00022606"/>
    </source>
</evidence>
<accession>A0A7S3QTQ3</accession>
<feature type="chain" id="PRO_5030885658" evidence="13">
    <location>
        <begin position="27"/>
        <end position="327"/>
    </location>
</feature>
<evidence type="ECO:0000256" key="12">
    <source>
        <dbReference type="SAM" id="Phobius"/>
    </source>
</evidence>
<feature type="signal peptide" evidence="13">
    <location>
        <begin position="1"/>
        <end position="26"/>
    </location>
</feature>
<evidence type="ECO:0000256" key="13">
    <source>
        <dbReference type="SAM" id="SignalP"/>
    </source>
</evidence>
<dbReference type="AlphaFoldDB" id="A0A7S3QTQ3"/>
<evidence type="ECO:0000313" key="14">
    <source>
        <dbReference type="EMBL" id="CAE0492935.1"/>
    </source>
</evidence>
<comment type="similarity">
    <text evidence="2">Belongs to the archaeal/bacterial/fungal opsin family.</text>
</comment>
<evidence type="ECO:0000256" key="10">
    <source>
        <dbReference type="ARBA" id="ARBA00023170"/>
    </source>
</evidence>
<protein>
    <submittedName>
        <fullName evidence="14">Uncharacterized protein</fullName>
    </submittedName>
</protein>
<name>A0A7S3QTQ3_DUNTE</name>
<keyword evidence="9 12" id="KW-0472">Membrane</keyword>
<evidence type="ECO:0000256" key="2">
    <source>
        <dbReference type="ARBA" id="ARBA00008130"/>
    </source>
</evidence>
<dbReference type="PANTHER" id="PTHR28286">
    <property type="match status" value="1"/>
</dbReference>
<dbReference type="PANTHER" id="PTHR28286:SF2">
    <property type="entry name" value="BACTERIORHODOPSIN _OPSIN, NOPA (EUROFUNG)"/>
    <property type="match status" value="1"/>
</dbReference>
<reference evidence="14" key="1">
    <citation type="submission" date="2021-01" db="EMBL/GenBank/DDBJ databases">
        <authorList>
            <person name="Corre E."/>
            <person name="Pelletier E."/>
            <person name="Niang G."/>
            <person name="Scheremetjew M."/>
            <person name="Finn R."/>
            <person name="Kale V."/>
            <person name="Holt S."/>
            <person name="Cochrane G."/>
            <person name="Meng A."/>
            <person name="Brown T."/>
            <person name="Cohen L."/>
        </authorList>
    </citation>
    <scope>NUCLEOTIDE SEQUENCE</scope>
    <source>
        <strain evidence="14">CCMP1320</strain>
    </source>
</reference>
<feature type="transmembrane region" description="Helical" evidence="12">
    <location>
        <begin position="108"/>
        <end position="126"/>
    </location>
</feature>
<evidence type="ECO:0000256" key="3">
    <source>
        <dbReference type="ARBA" id="ARBA00022543"/>
    </source>
</evidence>
<keyword evidence="6" id="KW-0681">Retinal protein</keyword>
<evidence type="ECO:0000256" key="6">
    <source>
        <dbReference type="ARBA" id="ARBA00022925"/>
    </source>
</evidence>
<dbReference type="SMART" id="SM01021">
    <property type="entry name" value="Bac_rhodopsin"/>
    <property type="match status" value="1"/>
</dbReference>
<dbReference type="Pfam" id="PF01036">
    <property type="entry name" value="Bac_rhodopsin"/>
    <property type="match status" value="1"/>
</dbReference>
<keyword evidence="3" id="KW-0600">Photoreceptor protein</keyword>
<feature type="transmembrane region" description="Helical" evidence="12">
    <location>
        <begin position="269"/>
        <end position="288"/>
    </location>
</feature>
<dbReference type="Gene3D" id="1.20.1070.10">
    <property type="entry name" value="Rhodopsin 7-helix transmembrane proteins"/>
    <property type="match status" value="1"/>
</dbReference>
<keyword evidence="10" id="KW-0675">Receptor</keyword>
<sequence length="327" mass="37114">MGRHHQLIYLCVCVLIAGWAPRFTEQAPELAEKRPPSERDTPYANLEKVPGTTAPNANVELDGWAQYHDFYYLAGSDKEWVVGPVDQCYCKAWAKSHGTKNEEDAATVWAYIVFAICIIQLMYFAFAAWKATVGWEEVYVATVELVHIALAIWHEFDKPAMLYLNDGQMVSWLRYSAWLLSCPVILIHLSNLTGLKGDYSKRTMSLLVSDIGTIVFGTSAALAPPNHVKVIFFIIGLCYGLFTFFTAAKVYIEAYHTVPKGQCRNLVRAMAWTYFVSWAMFPILFILGREAFGHITYWGSNIGHFILEIFSKNLWTLLGHGLRYRVS</sequence>
<evidence type="ECO:0000256" key="1">
    <source>
        <dbReference type="ARBA" id="ARBA00004141"/>
    </source>
</evidence>
<proteinExistence type="inferred from homology"/>
<evidence type="ECO:0000256" key="7">
    <source>
        <dbReference type="ARBA" id="ARBA00022989"/>
    </source>
</evidence>
<keyword evidence="5 12" id="KW-0812">Transmembrane</keyword>
<feature type="compositionally biased region" description="Basic and acidic residues" evidence="11">
    <location>
        <begin position="30"/>
        <end position="41"/>
    </location>
</feature>
<dbReference type="GO" id="GO:0009881">
    <property type="term" value="F:photoreceptor activity"/>
    <property type="evidence" value="ECO:0007669"/>
    <property type="project" value="UniProtKB-KW"/>
</dbReference>
<evidence type="ECO:0000256" key="9">
    <source>
        <dbReference type="ARBA" id="ARBA00023136"/>
    </source>
</evidence>